<dbReference type="PANTHER" id="PTHR33406">
    <property type="entry name" value="MEMBRANE PROTEIN MJ1562-RELATED"/>
    <property type="match status" value="1"/>
</dbReference>
<evidence type="ECO:0000256" key="3">
    <source>
        <dbReference type="ARBA" id="ARBA00022692"/>
    </source>
</evidence>
<dbReference type="PROSITE" id="PS50156">
    <property type="entry name" value="SSD"/>
    <property type="match status" value="1"/>
</dbReference>
<feature type="transmembrane region" description="Helical" evidence="6">
    <location>
        <begin position="655"/>
        <end position="675"/>
    </location>
</feature>
<feature type="transmembrane region" description="Helical" evidence="6">
    <location>
        <begin position="681"/>
        <end position="704"/>
    </location>
</feature>
<protein>
    <submittedName>
        <fullName evidence="8">MMPL family transporter</fullName>
    </submittedName>
</protein>
<evidence type="ECO:0000256" key="5">
    <source>
        <dbReference type="ARBA" id="ARBA00023136"/>
    </source>
</evidence>
<gene>
    <name evidence="8" type="ORF">J3U87_09410</name>
</gene>
<dbReference type="PANTHER" id="PTHR33406:SF12">
    <property type="entry name" value="BLR2997 PROTEIN"/>
    <property type="match status" value="1"/>
</dbReference>
<evidence type="ECO:0000256" key="4">
    <source>
        <dbReference type="ARBA" id="ARBA00022989"/>
    </source>
</evidence>
<sequence length="717" mass="79558">MSRPAIDVRALLVLVVQLGLTGWLGFLGATLPFDNRIERFAVHHGDQPREHEIFQRLFGHTDFFLVALDLGADPDEALTGRAETWFGTMAETPGVADWFSMARLPSGDQELDPEFVPFPFFQPSRGIYTALFQIEPGLAQGRVVTTFQRAAREAERDGLARRAVVAGEPVVNEALNRSSMEVKEVFFPILILWALVLLGFLFRDWKVLVVSGLSIGSSLACTTGIMAQAGSSMNLVTTLIPALVFVLSLAMQVHVLVSIGLKKSIEGGLRDKWWPNFLVSLTTSLGFGSLMTSSVAPISAMGGYMAIGIWIIFFWAHVTHLGLSKLLGLAVRPPSLSPLRNLQNLSWYQGLIASRWFLWIPVAVIGLGGWVLVRNPTESNGLNYFSPDHPIRVQTRFLQENVTGASHLELLVPLPEVVAGDEDKDEDGAVVMTAFLERQERLTELETRLVGLEDVHHVLSFNQFLNAPLRAEGMLVTDLEAEDRRALAEHLRDTRPELFTRFVQGSHYRLQLLVNSLDRERYGALASELKRLSPPDSLITGPLARIIEIQHYLLRSLSTSLSLTVAAVVLLLLLLFGRKARPWTLMIPNLFPLGCVALAMFLFEIKTSISTVMVFSIAFGIAVDDTVHLLNTFYRNDSEAFELRWRRTLEKDARAVFLTTLVLTLGFAVLMTSSFGPTRAFGLLLGVGMVFAFLGDLWFLPLLLGSPRLMGRSPEPD</sequence>
<dbReference type="RefSeq" id="WP_237382784.1">
    <property type="nucleotide sequence ID" value="NZ_CP071793.1"/>
</dbReference>
<dbReference type="SUPFAM" id="SSF82866">
    <property type="entry name" value="Multidrug efflux transporter AcrB transmembrane domain"/>
    <property type="match status" value="2"/>
</dbReference>
<dbReference type="InterPro" id="IPR004869">
    <property type="entry name" value="MMPL_dom"/>
</dbReference>
<dbReference type="InterPro" id="IPR050545">
    <property type="entry name" value="Mycobact_MmpL"/>
</dbReference>
<feature type="transmembrane region" description="Helical" evidence="6">
    <location>
        <begin position="583"/>
        <end position="603"/>
    </location>
</feature>
<proteinExistence type="predicted"/>
<dbReference type="Pfam" id="PF03176">
    <property type="entry name" value="MMPL"/>
    <property type="match status" value="1"/>
</dbReference>
<feature type="transmembrane region" description="Helical" evidence="6">
    <location>
        <begin position="352"/>
        <end position="373"/>
    </location>
</feature>
<dbReference type="AlphaFoldDB" id="A0A8A4TT18"/>
<keyword evidence="3 6" id="KW-0812">Transmembrane</keyword>
<dbReference type="InterPro" id="IPR000731">
    <property type="entry name" value="SSD"/>
</dbReference>
<dbReference type="Gene3D" id="1.20.1640.10">
    <property type="entry name" value="Multidrug efflux transporter AcrB transmembrane domain"/>
    <property type="match status" value="2"/>
</dbReference>
<evidence type="ECO:0000256" key="2">
    <source>
        <dbReference type="ARBA" id="ARBA00022475"/>
    </source>
</evidence>
<name>A0A8A4TT18_SULCO</name>
<keyword evidence="9" id="KW-1185">Reference proteome</keyword>
<feature type="transmembrane region" description="Helical" evidence="6">
    <location>
        <begin position="185"/>
        <end position="202"/>
    </location>
</feature>
<keyword evidence="2" id="KW-1003">Cell membrane</keyword>
<evidence type="ECO:0000256" key="1">
    <source>
        <dbReference type="ARBA" id="ARBA00004651"/>
    </source>
</evidence>
<feature type="transmembrane region" description="Helical" evidence="6">
    <location>
        <begin position="239"/>
        <end position="261"/>
    </location>
</feature>
<dbReference type="GO" id="GO:0005886">
    <property type="term" value="C:plasma membrane"/>
    <property type="evidence" value="ECO:0007669"/>
    <property type="project" value="UniProtKB-SubCell"/>
</dbReference>
<dbReference type="KEGG" id="scor:J3U87_09410"/>
<evidence type="ECO:0000256" key="6">
    <source>
        <dbReference type="SAM" id="Phobius"/>
    </source>
</evidence>
<comment type="subcellular location">
    <subcellularLocation>
        <location evidence="1">Cell membrane</location>
        <topology evidence="1">Multi-pass membrane protein</topology>
    </subcellularLocation>
</comment>
<reference evidence="8" key="1">
    <citation type="submission" date="2021-03" db="EMBL/GenBank/DDBJ databases">
        <title>Acanthopleuribacteraceae sp. M133.</title>
        <authorList>
            <person name="Wang G."/>
        </authorList>
    </citation>
    <scope>NUCLEOTIDE SEQUENCE</scope>
    <source>
        <strain evidence="8">M133</strain>
    </source>
</reference>
<dbReference type="Proteomes" id="UP000663929">
    <property type="component" value="Chromosome"/>
</dbReference>
<organism evidence="8 9">
    <name type="scientific">Sulfidibacter corallicola</name>
    <dbReference type="NCBI Taxonomy" id="2818388"/>
    <lineage>
        <taxon>Bacteria</taxon>
        <taxon>Pseudomonadati</taxon>
        <taxon>Acidobacteriota</taxon>
        <taxon>Holophagae</taxon>
        <taxon>Acanthopleuribacterales</taxon>
        <taxon>Acanthopleuribacteraceae</taxon>
        <taxon>Sulfidibacter</taxon>
    </lineage>
</organism>
<keyword evidence="4 6" id="KW-1133">Transmembrane helix</keyword>
<feature type="transmembrane region" description="Helical" evidence="6">
    <location>
        <begin position="552"/>
        <end position="576"/>
    </location>
</feature>
<feature type="transmembrane region" description="Helical" evidence="6">
    <location>
        <begin position="273"/>
        <end position="292"/>
    </location>
</feature>
<feature type="transmembrane region" description="Helical" evidence="6">
    <location>
        <begin position="207"/>
        <end position="227"/>
    </location>
</feature>
<feature type="transmembrane region" description="Helical" evidence="6">
    <location>
        <begin position="304"/>
        <end position="331"/>
    </location>
</feature>
<feature type="domain" description="SSD" evidence="7">
    <location>
        <begin position="598"/>
        <end position="706"/>
    </location>
</feature>
<accession>A0A8A4TT18</accession>
<keyword evidence="5 6" id="KW-0472">Membrane</keyword>
<evidence type="ECO:0000259" key="7">
    <source>
        <dbReference type="PROSITE" id="PS50156"/>
    </source>
</evidence>
<evidence type="ECO:0000313" key="8">
    <source>
        <dbReference type="EMBL" id="QTD52680.1"/>
    </source>
</evidence>
<dbReference type="EMBL" id="CP071793">
    <property type="protein sequence ID" value="QTD52680.1"/>
    <property type="molecule type" value="Genomic_DNA"/>
</dbReference>
<feature type="transmembrane region" description="Helical" evidence="6">
    <location>
        <begin position="609"/>
        <end position="634"/>
    </location>
</feature>
<evidence type="ECO:0000313" key="9">
    <source>
        <dbReference type="Proteomes" id="UP000663929"/>
    </source>
</evidence>